<name>A0A9Q8L594_PASFU</name>
<organism evidence="2 3">
    <name type="scientific">Passalora fulva</name>
    <name type="common">Tomato leaf mold</name>
    <name type="synonym">Cladosporium fulvum</name>
    <dbReference type="NCBI Taxonomy" id="5499"/>
    <lineage>
        <taxon>Eukaryota</taxon>
        <taxon>Fungi</taxon>
        <taxon>Dikarya</taxon>
        <taxon>Ascomycota</taxon>
        <taxon>Pezizomycotina</taxon>
        <taxon>Dothideomycetes</taxon>
        <taxon>Dothideomycetidae</taxon>
        <taxon>Mycosphaerellales</taxon>
        <taxon>Mycosphaerellaceae</taxon>
        <taxon>Fulvia</taxon>
    </lineage>
</organism>
<dbReference type="OrthoDB" id="3881872at2759"/>
<feature type="compositionally biased region" description="Polar residues" evidence="1">
    <location>
        <begin position="1"/>
        <end position="11"/>
    </location>
</feature>
<gene>
    <name evidence="2" type="ORF">CLAFUR5_00104</name>
</gene>
<reference evidence="2" key="1">
    <citation type="submission" date="2021-12" db="EMBL/GenBank/DDBJ databases">
        <authorList>
            <person name="Zaccaron A."/>
            <person name="Stergiopoulos I."/>
        </authorList>
    </citation>
    <scope>NUCLEOTIDE SEQUENCE</scope>
    <source>
        <strain evidence="2">Race5_Kim</strain>
    </source>
</reference>
<feature type="region of interest" description="Disordered" evidence="1">
    <location>
        <begin position="1"/>
        <end position="20"/>
    </location>
</feature>
<dbReference type="AlphaFoldDB" id="A0A9Q8L594"/>
<dbReference type="Proteomes" id="UP000756132">
    <property type="component" value="Chromosome 1"/>
</dbReference>
<dbReference type="RefSeq" id="XP_047755506.1">
    <property type="nucleotide sequence ID" value="XM_047899252.1"/>
</dbReference>
<evidence type="ECO:0000313" key="3">
    <source>
        <dbReference type="Proteomes" id="UP000756132"/>
    </source>
</evidence>
<accession>A0A9Q8L594</accession>
<evidence type="ECO:0000256" key="1">
    <source>
        <dbReference type="SAM" id="MobiDB-lite"/>
    </source>
</evidence>
<proteinExistence type="predicted"/>
<dbReference type="KEGG" id="ffu:CLAFUR5_00104"/>
<sequence>MVSGANNTNKPNGDGKSRFPLSALNKNRQLAAAVPATNSKKNIGNAATIAIPPNSVKNTASAPTRTVNVSNVVNAQNTVDALDDFEQPKYHAKKAQTKQTKQAVEEARKEAENPITCATSSDWILDKEKRQERAQIMATQTAKHAYNQAVRLEDERLRKLQENRFTIGQKGVQAPKKARNATVKHGVLFDDQQPGLGHKCTFQDPSGKWWFFKPRFWIIRNREVNTVTEVAILSNNDTGLKHTPVETWTEYINIKPKGASSSYVPQRSGAPVLELATMYSQRPFDRETMVVHVGRPETREVDCDELEKIGRLDKKSLDIVIAEGKKRVGKRSVKANN</sequence>
<reference evidence="2" key="2">
    <citation type="journal article" date="2022" name="Microb. Genom.">
        <title>A chromosome-scale genome assembly of the tomato pathogen Cladosporium fulvum reveals a compartmentalized genome architecture and the presence of a dispensable chromosome.</title>
        <authorList>
            <person name="Zaccaron A.Z."/>
            <person name="Chen L.H."/>
            <person name="Samaras A."/>
            <person name="Stergiopoulos I."/>
        </authorList>
    </citation>
    <scope>NUCLEOTIDE SEQUENCE</scope>
    <source>
        <strain evidence="2">Race5_Kim</strain>
    </source>
</reference>
<keyword evidence="3" id="KW-1185">Reference proteome</keyword>
<dbReference type="GeneID" id="71979982"/>
<evidence type="ECO:0000313" key="2">
    <source>
        <dbReference type="EMBL" id="UJO11140.1"/>
    </source>
</evidence>
<protein>
    <submittedName>
        <fullName evidence="2">Uncharacterized protein</fullName>
    </submittedName>
</protein>
<dbReference type="EMBL" id="CP090163">
    <property type="protein sequence ID" value="UJO11140.1"/>
    <property type="molecule type" value="Genomic_DNA"/>
</dbReference>